<evidence type="ECO:0000256" key="1">
    <source>
        <dbReference type="ARBA" id="ARBA00001927"/>
    </source>
</evidence>
<keyword evidence="9" id="KW-1185">Reference proteome</keyword>
<dbReference type="RefSeq" id="WP_351956570.1">
    <property type="nucleotide sequence ID" value="NZ_JBEOZM010000004.1"/>
</dbReference>
<organism evidence="8 9">
    <name type="scientific">Streptomyces sp. 900105755</name>
    <dbReference type="NCBI Taxonomy" id="3154389"/>
    <lineage>
        <taxon>Bacteria</taxon>
        <taxon>Bacillati</taxon>
        <taxon>Actinomycetota</taxon>
        <taxon>Actinomycetes</taxon>
        <taxon>Kitasatosporales</taxon>
        <taxon>Streptomycetaceae</taxon>
        <taxon>Streptomyces</taxon>
    </lineage>
</organism>
<proteinExistence type="predicted"/>
<sequence length="79" mass="8859">MRVVVDLSRCEGYAQCAFLAPDAFRMHGEEALMYDPEPDDAQRDRVLRAAAACPVQAILVDRLEGRTERRDAPLEASRP</sequence>
<keyword evidence="5" id="KW-0408">Iron</keyword>
<dbReference type="EMBL" id="JBEOZM010000004">
    <property type="protein sequence ID" value="MER6267922.1"/>
    <property type="molecule type" value="Genomic_DNA"/>
</dbReference>
<dbReference type="PANTHER" id="PTHR36923:SF3">
    <property type="entry name" value="FERREDOXIN"/>
    <property type="match status" value="1"/>
</dbReference>
<comment type="cofactor">
    <cofactor evidence="1">
        <name>[3Fe-4S] cluster</name>
        <dbReference type="ChEBI" id="CHEBI:21137"/>
    </cofactor>
</comment>
<dbReference type="InterPro" id="IPR051269">
    <property type="entry name" value="Fe-S_cluster_ET"/>
</dbReference>
<evidence type="ECO:0000256" key="6">
    <source>
        <dbReference type="ARBA" id="ARBA00023014"/>
    </source>
</evidence>
<evidence type="ECO:0000313" key="8">
    <source>
        <dbReference type="EMBL" id="MER6267922.1"/>
    </source>
</evidence>
<evidence type="ECO:0000256" key="2">
    <source>
        <dbReference type="ARBA" id="ARBA00022448"/>
    </source>
</evidence>
<name>A0ABV1TD01_9ACTN</name>
<evidence type="ECO:0000256" key="7">
    <source>
        <dbReference type="ARBA" id="ARBA00023291"/>
    </source>
</evidence>
<keyword evidence="2" id="KW-0813">Transport</keyword>
<gene>
    <name evidence="8" type="ORF">ABT211_11545</name>
</gene>
<evidence type="ECO:0000313" key="9">
    <source>
        <dbReference type="Proteomes" id="UP001490365"/>
    </source>
</evidence>
<dbReference type="Proteomes" id="UP001490365">
    <property type="component" value="Unassembled WGS sequence"/>
</dbReference>
<dbReference type="PANTHER" id="PTHR36923">
    <property type="entry name" value="FERREDOXIN"/>
    <property type="match status" value="1"/>
</dbReference>
<evidence type="ECO:0000256" key="3">
    <source>
        <dbReference type="ARBA" id="ARBA00022723"/>
    </source>
</evidence>
<dbReference type="Pfam" id="PF13370">
    <property type="entry name" value="Fer4_13"/>
    <property type="match status" value="1"/>
</dbReference>
<keyword evidence="4" id="KW-0249">Electron transport</keyword>
<dbReference type="SUPFAM" id="SSF54862">
    <property type="entry name" value="4Fe-4S ferredoxins"/>
    <property type="match status" value="1"/>
</dbReference>
<dbReference type="Gene3D" id="3.30.70.20">
    <property type="match status" value="1"/>
</dbReference>
<reference evidence="8 9" key="1">
    <citation type="submission" date="2024-06" db="EMBL/GenBank/DDBJ databases">
        <title>The Natural Products Discovery Center: Release of the First 8490 Sequenced Strains for Exploring Actinobacteria Biosynthetic Diversity.</title>
        <authorList>
            <person name="Kalkreuter E."/>
            <person name="Kautsar S.A."/>
            <person name="Yang D."/>
            <person name="Bader C.D."/>
            <person name="Teijaro C.N."/>
            <person name="Fluegel L."/>
            <person name="Davis C.M."/>
            <person name="Simpson J.R."/>
            <person name="Lauterbach L."/>
            <person name="Steele A.D."/>
            <person name="Gui C."/>
            <person name="Meng S."/>
            <person name="Li G."/>
            <person name="Viehrig K."/>
            <person name="Ye F."/>
            <person name="Su P."/>
            <person name="Kiefer A.F."/>
            <person name="Nichols A."/>
            <person name="Cepeda A.J."/>
            <person name="Yan W."/>
            <person name="Fan B."/>
            <person name="Jiang Y."/>
            <person name="Adhikari A."/>
            <person name="Zheng C.-J."/>
            <person name="Schuster L."/>
            <person name="Cowan T.M."/>
            <person name="Smanski M.J."/>
            <person name="Chevrette M.G."/>
            <person name="De Carvalho L.P.S."/>
            <person name="Shen B."/>
        </authorList>
    </citation>
    <scope>NUCLEOTIDE SEQUENCE [LARGE SCALE GENOMIC DNA]</scope>
    <source>
        <strain evidence="8 9">NPDC001694</strain>
    </source>
</reference>
<evidence type="ECO:0000256" key="5">
    <source>
        <dbReference type="ARBA" id="ARBA00023004"/>
    </source>
</evidence>
<keyword evidence="7" id="KW-0003">3Fe-4S</keyword>
<protein>
    <submittedName>
        <fullName evidence="8">Ferredoxin</fullName>
    </submittedName>
</protein>
<comment type="caution">
    <text evidence="8">The sequence shown here is derived from an EMBL/GenBank/DDBJ whole genome shotgun (WGS) entry which is preliminary data.</text>
</comment>
<accession>A0ABV1TD01</accession>
<evidence type="ECO:0000256" key="4">
    <source>
        <dbReference type="ARBA" id="ARBA00022982"/>
    </source>
</evidence>
<keyword evidence="3" id="KW-0479">Metal-binding</keyword>
<keyword evidence="6" id="KW-0411">Iron-sulfur</keyword>